<name>A0ABN7VVC7_GIGMA</name>
<dbReference type="Proteomes" id="UP000789901">
    <property type="component" value="Unassembled WGS sequence"/>
</dbReference>
<comment type="caution">
    <text evidence="1">The sequence shown here is derived from an EMBL/GenBank/DDBJ whole genome shotgun (WGS) entry which is preliminary data.</text>
</comment>
<accession>A0ABN7VVC7</accession>
<reference evidence="1 2" key="1">
    <citation type="submission" date="2021-06" db="EMBL/GenBank/DDBJ databases">
        <authorList>
            <person name="Kallberg Y."/>
            <person name="Tangrot J."/>
            <person name="Rosling A."/>
        </authorList>
    </citation>
    <scope>NUCLEOTIDE SEQUENCE [LARGE SCALE GENOMIC DNA]</scope>
    <source>
        <strain evidence="1 2">120-4 pot B 10/14</strain>
    </source>
</reference>
<evidence type="ECO:0000313" key="2">
    <source>
        <dbReference type="Proteomes" id="UP000789901"/>
    </source>
</evidence>
<organism evidence="1 2">
    <name type="scientific">Gigaspora margarita</name>
    <dbReference type="NCBI Taxonomy" id="4874"/>
    <lineage>
        <taxon>Eukaryota</taxon>
        <taxon>Fungi</taxon>
        <taxon>Fungi incertae sedis</taxon>
        <taxon>Mucoromycota</taxon>
        <taxon>Glomeromycotina</taxon>
        <taxon>Glomeromycetes</taxon>
        <taxon>Diversisporales</taxon>
        <taxon>Gigasporaceae</taxon>
        <taxon>Gigaspora</taxon>
    </lineage>
</organism>
<gene>
    <name evidence="1" type="ORF">GMARGA_LOCUS23127</name>
</gene>
<feature type="non-terminal residue" evidence="1">
    <location>
        <position position="96"/>
    </location>
</feature>
<protein>
    <submittedName>
        <fullName evidence="1">46383_t:CDS:1</fullName>
    </submittedName>
</protein>
<proteinExistence type="predicted"/>
<dbReference type="EMBL" id="CAJVQB010023121">
    <property type="protein sequence ID" value="CAG8801139.1"/>
    <property type="molecule type" value="Genomic_DNA"/>
</dbReference>
<keyword evidence="2" id="KW-1185">Reference proteome</keyword>
<sequence>MPILTKIHGTLTSPLQQRGGKESYYYSFIRLKGQNADLPVIFKVKPQPENLTELSLKKGLSLELTGHYSNSNKNIRKSFTCHAYQILDKKRIRKKC</sequence>
<evidence type="ECO:0000313" key="1">
    <source>
        <dbReference type="EMBL" id="CAG8801139.1"/>
    </source>
</evidence>